<gene>
    <name evidence="11" type="ORF">CONCODRAFT_76696</name>
</gene>
<dbReference type="EMBL" id="KQ964420">
    <property type="protein sequence ID" value="KXN74831.1"/>
    <property type="molecule type" value="Genomic_DNA"/>
</dbReference>
<dbReference type="Proteomes" id="UP000070444">
    <property type="component" value="Unassembled WGS sequence"/>
</dbReference>
<dbReference type="GO" id="GO:0019843">
    <property type="term" value="F:rRNA binding"/>
    <property type="evidence" value="ECO:0007669"/>
    <property type="project" value="UniProtKB-KW"/>
</dbReference>
<evidence type="ECO:0000256" key="2">
    <source>
        <dbReference type="ARBA" id="ARBA00008115"/>
    </source>
</evidence>
<evidence type="ECO:0000313" key="12">
    <source>
        <dbReference type="Proteomes" id="UP000070444"/>
    </source>
</evidence>
<keyword evidence="7" id="KW-0949">S-adenosyl-L-methionine</keyword>
<dbReference type="GO" id="GO:0000447">
    <property type="term" value="P:endonucleolytic cleavage in ITS1 to separate SSU-rRNA from 5.8S rRNA and LSU-rRNA from tricistronic rRNA transcript (SSU-rRNA, 5.8S rRNA, LSU-rRNA)"/>
    <property type="evidence" value="ECO:0007669"/>
    <property type="project" value="EnsemblFungi"/>
</dbReference>
<dbReference type="PANTHER" id="PTHR12636">
    <property type="entry name" value="NEP1/MRA1"/>
    <property type="match status" value="1"/>
</dbReference>
<dbReference type="GO" id="GO:0042802">
    <property type="term" value="F:identical protein binding"/>
    <property type="evidence" value="ECO:0007669"/>
    <property type="project" value="EnsemblFungi"/>
</dbReference>
<keyword evidence="4" id="KW-0698">rRNA processing</keyword>
<reference evidence="11 12" key="1">
    <citation type="journal article" date="2015" name="Genome Biol. Evol.">
        <title>Phylogenomic analyses indicate that early fungi evolved digesting cell walls of algal ancestors of land plants.</title>
        <authorList>
            <person name="Chang Y."/>
            <person name="Wang S."/>
            <person name="Sekimoto S."/>
            <person name="Aerts A.L."/>
            <person name="Choi C."/>
            <person name="Clum A."/>
            <person name="LaButti K.M."/>
            <person name="Lindquist E.A."/>
            <person name="Yee Ngan C."/>
            <person name="Ohm R.A."/>
            <person name="Salamov A.A."/>
            <person name="Grigoriev I.V."/>
            <person name="Spatafora J.W."/>
            <person name="Berbee M.L."/>
        </authorList>
    </citation>
    <scope>NUCLEOTIDE SEQUENCE [LARGE SCALE GENOMIC DNA]</scope>
    <source>
        <strain evidence="11 12">NRRL 28638</strain>
    </source>
</reference>
<evidence type="ECO:0000256" key="6">
    <source>
        <dbReference type="ARBA" id="ARBA00022679"/>
    </source>
</evidence>
<dbReference type="GO" id="GO:0005880">
    <property type="term" value="C:nuclear microtubule"/>
    <property type="evidence" value="ECO:0007669"/>
    <property type="project" value="EnsemblFungi"/>
</dbReference>
<evidence type="ECO:0000256" key="9">
    <source>
        <dbReference type="ARBA" id="ARBA00022884"/>
    </source>
</evidence>
<name>A0A137PIR8_CONC2</name>
<dbReference type="OrthoDB" id="269804at2759"/>
<dbReference type="OMA" id="VHNTFEL"/>
<dbReference type="InterPro" id="IPR005304">
    <property type="entry name" value="Rbsml_bgen_MeTrfase_EMG1/NEP1"/>
</dbReference>
<dbReference type="GO" id="GO:0030686">
    <property type="term" value="C:90S preribosome"/>
    <property type="evidence" value="ECO:0007669"/>
    <property type="project" value="EnsemblFungi"/>
</dbReference>
<keyword evidence="3" id="KW-0690">Ribosome biogenesis</keyword>
<evidence type="ECO:0000256" key="1">
    <source>
        <dbReference type="ARBA" id="ARBA00004604"/>
    </source>
</evidence>
<dbReference type="SUPFAM" id="SSF75217">
    <property type="entry name" value="alpha/beta knot"/>
    <property type="match status" value="1"/>
</dbReference>
<dbReference type="GO" id="GO:0000480">
    <property type="term" value="P:endonucleolytic cleavage in 5'-ETS of tricistronic rRNA transcript (SSU-rRNA, 5.8S rRNA, LSU-rRNA)"/>
    <property type="evidence" value="ECO:0007669"/>
    <property type="project" value="EnsemblFungi"/>
</dbReference>
<dbReference type="Gene3D" id="3.40.1280.10">
    <property type="match status" value="1"/>
</dbReference>
<dbReference type="AlphaFoldDB" id="A0A137PIR8"/>
<dbReference type="GO" id="GO:0034399">
    <property type="term" value="C:nuclear periphery"/>
    <property type="evidence" value="ECO:0007669"/>
    <property type="project" value="EnsemblFungi"/>
</dbReference>
<protein>
    <submittedName>
        <fullName evidence="11">Nep1-domain-containing protein</fullName>
    </submittedName>
</protein>
<dbReference type="STRING" id="796925.A0A137PIR8"/>
<evidence type="ECO:0000256" key="5">
    <source>
        <dbReference type="ARBA" id="ARBA00022603"/>
    </source>
</evidence>
<dbReference type="GO" id="GO:0032040">
    <property type="term" value="C:small-subunit processome"/>
    <property type="evidence" value="ECO:0007669"/>
    <property type="project" value="EnsemblFungi"/>
</dbReference>
<keyword evidence="5" id="KW-0489">Methyltransferase</keyword>
<dbReference type="FunFam" id="3.40.1280.10:FF:000003">
    <property type="entry name" value="Ribosomal RNA small subunit methyltransferase"/>
    <property type="match status" value="1"/>
</dbReference>
<evidence type="ECO:0000256" key="3">
    <source>
        <dbReference type="ARBA" id="ARBA00022517"/>
    </source>
</evidence>
<keyword evidence="9" id="KW-0694">RNA-binding</keyword>
<dbReference type="GO" id="GO:0070037">
    <property type="term" value="F:rRNA (pseudouridine) methyltransferase activity"/>
    <property type="evidence" value="ECO:0007669"/>
    <property type="project" value="EnsemblFungi"/>
</dbReference>
<evidence type="ECO:0000256" key="4">
    <source>
        <dbReference type="ARBA" id="ARBA00022552"/>
    </source>
</evidence>
<dbReference type="InterPro" id="IPR029028">
    <property type="entry name" value="Alpha/beta_knot_MTases"/>
</dbReference>
<dbReference type="GO" id="GO:0005737">
    <property type="term" value="C:cytoplasm"/>
    <property type="evidence" value="ECO:0007669"/>
    <property type="project" value="EnsemblFungi"/>
</dbReference>
<dbReference type="GO" id="GO:0000472">
    <property type="term" value="P:endonucleolytic cleavage to generate mature 5'-end of SSU-rRNA from (SSU-rRNA, 5.8S rRNA, LSU-rRNA)"/>
    <property type="evidence" value="ECO:0007669"/>
    <property type="project" value="EnsemblFungi"/>
</dbReference>
<sequence length="240" mass="27061">MTPTPKVTRHLVPIEPKIPKTKIEKENTRRLVVVLEGASLETYKVGKAKDAPYQLLDCDNHQNILKKLNKNFADYRPDITHQCLLTLLDSPLNKAGLLQVYIRTTKNVLIEINPHVRIPRTYKRFSGLMVQLLHKLSIHSINGSEKLLKVIKNPVTDHLPTNCRKICFSYDAPVVPLKEYLTKIPEDQTIVVAIGAMAHGNDDFADYYAEEKISCSEYPLSASVACGKLCCALEDLWGIL</sequence>
<dbReference type="Pfam" id="PF03587">
    <property type="entry name" value="EMG1"/>
    <property type="match status" value="1"/>
</dbReference>
<evidence type="ECO:0000313" key="11">
    <source>
        <dbReference type="EMBL" id="KXN74831.1"/>
    </source>
</evidence>
<evidence type="ECO:0000256" key="7">
    <source>
        <dbReference type="ARBA" id="ARBA00022691"/>
    </source>
</evidence>
<keyword evidence="8" id="KW-0699">rRNA-binding</keyword>
<keyword evidence="6" id="KW-0808">Transferase</keyword>
<comment type="subcellular location">
    <subcellularLocation>
        <location evidence="1">Nucleus</location>
        <location evidence="1">Nucleolus</location>
    </subcellularLocation>
</comment>
<proteinExistence type="inferred from homology"/>
<dbReference type="InterPro" id="IPR029026">
    <property type="entry name" value="tRNA_m1G_MTases_N"/>
</dbReference>
<evidence type="ECO:0000256" key="10">
    <source>
        <dbReference type="ARBA" id="ARBA00023242"/>
    </source>
</evidence>
<accession>A0A137PIR8</accession>
<keyword evidence="10" id="KW-0539">Nucleus</keyword>
<evidence type="ECO:0000256" key="8">
    <source>
        <dbReference type="ARBA" id="ARBA00022730"/>
    </source>
</evidence>
<dbReference type="PANTHER" id="PTHR12636:SF5">
    <property type="entry name" value="RIBOSOMAL RNA SMALL SUBUNIT METHYLTRANSFERASE NEP1"/>
    <property type="match status" value="1"/>
</dbReference>
<comment type="similarity">
    <text evidence="2">Belongs to the class IV-like SAM-binding methyltransferase superfamily. RNA methyltransferase NEP1 family.</text>
</comment>
<keyword evidence="12" id="KW-1185">Reference proteome</keyword>
<dbReference type="GO" id="GO:0070475">
    <property type="term" value="P:rRNA base methylation"/>
    <property type="evidence" value="ECO:0007669"/>
    <property type="project" value="EnsemblFungi"/>
</dbReference>
<organism evidence="11 12">
    <name type="scientific">Conidiobolus coronatus (strain ATCC 28846 / CBS 209.66 / NRRL 28638)</name>
    <name type="common">Delacroixia coronata</name>
    <dbReference type="NCBI Taxonomy" id="796925"/>
    <lineage>
        <taxon>Eukaryota</taxon>
        <taxon>Fungi</taxon>
        <taxon>Fungi incertae sedis</taxon>
        <taxon>Zoopagomycota</taxon>
        <taxon>Entomophthoromycotina</taxon>
        <taxon>Entomophthoromycetes</taxon>
        <taxon>Entomophthorales</taxon>
        <taxon>Ancylistaceae</taxon>
        <taxon>Conidiobolus</taxon>
    </lineage>
</organism>
<dbReference type="CDD" id="cd18088">
    <property type="entry name" value="Nep1-like"/>
    <property type="match status" value="1"/>
</dbReference>